<dbReference type="Proteomes" id="UP000177707">
    <property type="component" value="Unassembled WGS sequence"/>
</dbReference>
<protein>
    <submittedName>
        <fullName evidence="1">Uncharacterized protein</fullName>
    </submittedName>
</protein>
<dbReference type="AlphaFoldDB" id="A0A1G2TWC0"/>
<comment type="caution">
    <text evidence="1">The sequence shown here is derived from an EMBL/GenBank/DDBJ whole genome shotgun (WGS) entry which is preliminary data.</text>
</comment>
<reference evidence="1 2" key="1">
    <citation type="journal article" date="2016" name="Nat. Commun.">
        <title>Thousands of microbial genomes shed light on interconnected biogeochemical processes in an aquifer system.</title>
        <authorList>
            <person name="Anantharaman K."/>
            <person name="Brown C.T."/>
            <person name="Hug L.A."/>
            <person name="Sharon I."/>
            <person name="Castelle C.J."/>
            <person name="Probst A.J."/>
            <person name="Thomas B.C."/>
            <person name="Singh A."/>
            <person name="Wilkins M.J."/>
            <person name="Karaoz U."/>
            <person name="Brodie E.L."/>
            <person name="Williams K.H."/>
            <person name="Hubbard S.S."/>
            <person name="Banfield J.F."/>
        </authorList>
    </citation>
    <scope>NUCLEOTIDE SEQUENCE [LARGE SCALE GENOMIC DNA]</scope>
</reference>
<dbReference type="EMBL" id="MHWB01000011">
    <property type="protein sequence ID" value="OHB01597.1"/>
    <property type="molecule type" value="Genomic_DNA"/>
</dbReference>
<accession>A0A1G2TWC0</accession>
<sequence length="115" mass="12688">MALPNIQSILQSKPMPLHISHFGSPWSSNLFAHQGNITSARSIGKSPSILIGFTLGNPPHPRDSDFIASGFVVVRTAHKELPRLVHANKNTVLRRPFQLQENAVSRIEINVGDFN</sequence>
<name>A0A1G2TWC0_9BACT</name>
<evidence type="ECO:0000313" key="2">
    <source>
        <dbReference type="Proteomes" id="UP000177707"/>
    </source>
</evidence>
<evidence type="ECO:0000313" key="1">
    <source>
        <dbReference type="EMBL" id="OHB01597.1"/>
    </source>
</evidence>
<proteinExistence type="predicted"/>
<gene>
    <name evidence="1" type="ORF">A3A96_02925</name>
</gene>
<organism evidence="1 2">
    <name type="scientific">Candidatus Zambryskibacteria bacterium RIFCSPLOWO2_01_FULL_39_39</name>
    <dbReference type="NCBI Taxonomy" id="1802758"/>
    <lineage>
        <taxon>Bacteria</taxon>
        <taxon>Candidatus Zambryskiibacteriota</taxon>
    </lineage>
</organism>
<dbReference type="STRING" id="1802758.A3A96_02925"/>